<evidence type="ECO:0000313" key="10">
    <source>
        <dbReference type="EMBL" id="CAK4031948.1"/>
    </source>
</evidence>
<evidence type="ECO:0000256" key="9">
    <source>
        <dbReference type="SAM" id="Phobius"/>
    </source>
</evidence>
<evidence type="ECO:0000256" key="8">
    <source>
        <dbReference type="SAM" id="MobiDB-lite"/>
    </source>
</evidence>
<evidence type="ECO:0000256" key="7">
    <source>
        <dbReference type="ARBA" id="ARBA00023180"/>
    </source>
</evidence>
<evidence type="ECO:0000256" key="3">
    <source>
        <dbReference type="ARBA" id="ARBA00022679"/>
    </source>
</evidence>
<keyword evidence="4 9" id="KW-0812">Transmembrane</keyword>
<keyword evidence="5 9" id="KW-1133">Transmembrane helix</keyword>
<comment type="caution">
    <text evidence="10">The sequence shown here is derived from an EMBL/GenBank/DDBJ whole genome shotgun (WGS) entry which is preliminary data.</text>
</comment>
<sequence>MISTSTTSSDINTNFLSAAPAADSPSAMATTSAIFLALFFLVFTFRYLRTVVSMYSWNTYKPKAILKNPTYTSGDVSVIIPTTFKHPEELLACIRGILRCDPAKIFIVTADANCDRVKELLGLHSVGPKVEVLGVAKLNKRDQILRALPHITTDLITLADDDVFWPGADYLDHVLAIFEDSTVGAGGTRQRVKREENPGFWNILGISYLERRVWNNCATNAMDGSLSTLSGRTATYRSVILQDPRFQHYFKNDMWRGKPLNSDDDKCLTRYVYSHGWKIVLQFAPEATLETTVENDKGYLSQCMRWARAHWRGNFTVMENESYWLPSGHWWGFYYIYLGQFQTPALLWEGLLFGLLSMALRNASSTAASHAYAALCAWIFFTKNLKMIPYFLRHPADMKWIPVLVAFSYFHGLMNVYAAFSMQQTQWGGKDLKTLEKSRAEPGGVVPLLHDTMEKADGYHEPTPGNPMGGDDYFRSTTADKKDD</sequence>
<keyword evidence="3" id="KW-0808">Transferase</keyword>
<dbReference type="GO" id="GO:0016757">
    <property type="term" value="F:glycosyltransferase activity"/>
    <property type="evidence" value="ECO:0007669"/>
    <property type="project" value="UniProtKB-KW"/>
</dbReference>
<dbReference type="PANTHER" id="PTHR47844">
    <property type="entry name" value="SYNTHASE CPS1, PUTATIVE (AFU_ORTHOLOGUE AFUA_7G02500)-RELATED"/>
    <property type="match status" value="1"/>
</dbReference>
<dbReference type="EMBL" id="CAVMBE010000055">
    <property type="protein sequence ID" value="CAK4031948.1"/>
    <property type="molecule type" value="Genomic_DNA"/>
</dbReference>
<feature type="region of interest" description="Disordered" evidence="8">
    <location>
        <begin position="455"/>
        <end position="484"/>
    </location>
</feature>
<accession>A0AAI8Z3T5</accession>
<name>A0AAI8Z3T5_9PEZI</name>
<feature type="compositionally biased region" description="Basic and acidic residues" evidence="8">
    <location>
        <begin position="472"/>
        <end position="484"/>
    </location>
</feature>
<reference evidence="10" key="1">
    <citation type="submission" date="2023-11" db="EMBL/GenBank/DDBJ databases">
        <authorList>
            <person name="Alioto T."/>
            <person name="Alioto T."/>
            <person name="Gomez Garrido J."/>
        </authorList>
    </citation>
    <scope>NUCLEOTIDE SEQUENCE</scope>
</reference>
<keyword evidence="2" id="KW-0328">Glycosyltransferase</keyword>
<proteinExistence type="predicted"/>
<evidence type="ECO:0000256" key="2">
    <source>
        <dbReference type="ARBA" id="ARBA00022676"/>
    </source>
</evidence>
<evidence type="ECO:0000256" key="6">
    <source>
        <dbReference type="ARBA" id="ARBA00023136"/>
    </source>
</evidence>
<keyword evidence="6 9" id="KW-0472">Membrane</keyword>
<dbReference type="GO" id="GO:0016020">
    <property type="term" value="C:membrane"/>
    <property type="evidence" value="ECO:0007669"/>
    <property type="project" value="UniProtKB-SubCell"/>
</dbReference>
<dbReference type="InterPro" id="IPR052427">
    <property type="entry name" value="Glycosyltrans_GT2/GT47"/>
</dbReference>
<dbReference type="Pfam" id="PF13641">
    <property type="entry name" value="Glyco_tranf_2_3"/>
    <property type="match status" value="1"/>
</dbReference>
<evidence type="ECO:0000256" key="5">
    <source>
        <dbReference type="ARBA" id="ARBA00022989"/>
    </source>
</evidence>
<feature type="transmembrane region" description="Helical" evidence="9">
    <location>
        <begin position="27"/>
        <end position="48"/>
    </location>
</feature>
<evidence type="ECO:0000313" key="11">
    <source>
        <dbReference type="Proteomes" id="UP001296104"/>
    </source>
</evidence>
<organism evidence="10 11">
    <name type="scientific">Lecanosticta acicola</name>
    <dbReference type="NCBI Taxonomy" id="111012"/>
    <lineage>
        <taxon>Eukaryota</taxon>
        <taxon>Fungi</taxon>
        <taxon>Dikarya</taxon>
        <taxon>Ascomycota</taxon>
        <taxon>Pezizomycotina</taxon>
        <taxon>Dothideomycetes</taxon>
        <taxon>Dothideomycetidae</taxon>
        <taxon>Mycosphaerellales</taxon>
        <taxon>Mycosphaerellaceae</taxon>
        <taxon>Lecanosticta</taxon>
    </lineage>
</organism>
<dbReference type="AlphaFoldDB" id="A0AAI8Z3T5"/>
<evidence type="ECO:0000256" key="4">
    <source>
        <dbReference type="ARBA" id="ARBA00022692"/>
    </source>
</evidence>
<gene>
    <name evidence="10" type="ORF">LECACI_7A007106</name>
</gene>
<comment type="subcellular location">
    <subcellularLocation>
        <location evidence="1">Membrane</location>
    </subcellularLocation>
</comment>
<dbReference type="SUPFAM" id="SSF53448">
    <property type="entry name" value="Nucleotide-diphospho-sugar transferases"/>
    <property type="match status" value="1"/>
</dbReference>
<feature type="transmembrane region" description="Helical" evidence="9">
    <location>
        <begin position="401"/>
        <end position="420"/>
    </location>
</feature>
<dbReference type="Gene3D" id="3.90.550.10">
    <property type="entry name" value="Spore Coat Polysaccharide Biosynthesis Protein SpsA, Chain A"/>
    <property type="match status" value="1"/>
</dbReference>
<dbReference type="Proteomes" id="UP001296104">
    <property type="component" value="Unassembled WGS sequence"/>
</dbReference>
<protein>
    <submittedName>
        <fullName evidence="10">Glycosyltransferase family 2</fullName>
    </submittedName>
</protein>
<evidence type="ECO:0000256" key="1">
    <source>
        <dbReference type="ARBA" id="ARBA00004370"/>
    </source>
</evidence>
<keyword evidence="11" id="KW-1185">Reference proteome</keyword>
<keyword evidence="7" id="KW-0325">Glycoprotein</keyword>
<dbReference type="InterPro" id="IPR029044">
    <property type="entry name" value="Nucleotide-diphossugar_trans"/>
</dbReference>
<feature type="transmembrane region" description="Helical" evidence="9">
    <location>
        <begin position="363"/>
        <end position="381"/>
    </location>
</feature>
<dbReference type="PANTHER" id="PTHR47844:SF1">
    <property type="entry name" value="EXOSTOSIN-LIKE 2"/>
    <property type="match status" value="1"/>
</dbReference>